<feature type="region of interest" description="Disordered" evidence="3">
    <location>
        <begin position="290"/>
        <end position="339"/>
    </location>
</feature>
<protein>
    <recommendedName>
        <fullName evidence="2">ribonuclease H</fullName>
        <ecNumber evidence="2">3.1.26.4</ecNumber>
    </recommendedName>
</protein>
<feature type="compositionally biased region" description="Basic and acidic residues" evidence="3">
    <location>
        <begin position="69"/>
        <end position="82"/>
    </location>
</feature>
<dbReference type="InterPro" id="IPR052055">
    <property type="entry name" value="Hepadnavirus_pol/RT"/>
</dbReference>
<comment type="similarity">
    <text evidence="1">Belongs to the beta type-B retroviral polymerase family. HERV class-II K(HML-2) pol subfamily.</text>
</comment>
<dbReference type="Gene3D" id="3.30.70.270">
    <property type="match status" value="1"/>
</dbReference>
<feature type="domain" description="Reverse transcriptase" evidence="4">
    <location>
        <begin position="537"/>
        <end position="624"/>
    </location>
</feature>
<gene>
    <name evidence="5" type="ORF">M9458_052432</name>
</gene>
<keyword evidence="6" id="KW-1185">Reference proteome</keyword>
<dbReference type="GO" id="GO:0004523">
    <property type="term" value="F:RNA-DNA hybrid ribonuclease activity"/>
    <property type="evidence" value="ECO:0007669"/>
    <property type="project" value="UniProtKB-EC"/>
</dbReference>
<proteinExistence type="inferred from homology"/>
<feature type="region of interest" description="Disordered" evidence="3">
    <location>
        <begin position="693"/>
        <end position="736"/>
    </location>
</feature>
<dbReference type="Gene3D" id="3.10.10.10">
    <property type="entry name" value="HIV Type 1 Reverse Transcriptase, subunit A, domain 1"/>
    <property type="match status" value="1"/>
</dbReference>
<feature type="compositionally biased region" description="Basic residues" evidence="3">
    <location>
        <begin position="303"/>
        <end position="320"/>
    </location>
</feature>
<dbReference type="InterPro" id="IPR000477">
    <property type="entry name" value="RT_dom"/>
</dbReference>
<organism evidence="5 6">
    <name type="scientific">Cirrhinus mrigala</name>
    <name type="common">Mrigala</name>
    <dbReference type="NCBI Taxonomy" id="683832"/>
    <lineage>
        <taxon>Eukaryota</taxon>
        <taxon>Metazoa</taxon>
        <taxon>Chordata</taxon>
        <taxon>Craniata</taxon>
        <taxon>Vertebrata</taxon>
        <taxon>Euteleostomi</taxon>
        <taxon>Actinopterygii</taxon>
        <taxon>Neopterygii</taxon>
        <taxon>Teleostei</taxon>
        <taxon>Ostariophysi</taxon>
        <taxon>Cypriniformes</taxon>
        <taxon>Cyprinidae</taxon>
        <taxon>Labeoninae</taxon>
        <taxon>Labeonini</taxon>
        <taxon>Cirrhinus</taxon>
    </lineage>
</organism>
<feature type="region of interest" description="Disordered" evidence="3">
    <location>
        <begin position="627"/>
        <end position="678"/>
    </location>
</feature>
<feature type="compositionally biased region" description="Polar residues" evidence="3">
    <location>
        <begin position="713"/>
        <end position="724"/>
    </location>
</feature>
<evidence type="ECO:0000313" key="6">
    <source>
        <dbReference type="Proteomes" id="UP001529510"/>
    </source>
</evidence>
<feature type="compositionally biased region" description="Polar residues" evidence="3">
    <location>
        <begin position="290"/>
        <end position="302"/>
    </location>
</feature>
<dbReference type="SUPFAM" id="SSF56672">
    <property type="entry name" value="DNA/RNA polymerases"/>
    <property type="match status" value="1"/>
</dbReference>
<dbReference type="AlphaFoldDB" id="A0ABD0MUJ2"/>
<dbReference type="Gene3D" id="1.10.287.3160">
    <property type="match status" value="1"/>
</dbReference>
<accession>A0ABD0MUJ2</accession>
<evidence type="ECO:0000259" key="4">
    <source>
        <dbReference type="Pfam" id="PF00078"/>
    </source>
</evidence>
<feature type="region of interest" description="Disordered" evidence="3">
    <location>
        <begin position="60"/>
        <end position="93"/>
    </location>
</feature>
<comment type="caution">
    <text evidence="5">The sequence shown here is derived from an EMBL/GenBank/DDBJ whole genome shotgun (WGS) entry which is preliminary data.</text>
</comment>
<dbReference type="PANTHER" id="PTHR33050:SF7">
    <property type="entry name" value="RIBONUCLEASE H"/>
    <property type="match status" value="1"/>
</dbReference>
<name>A0ABD0MUJ2_CIRMR</name>
<evidence type="ECO:0000256" key="2">
    <source>
        <dbReference type="ARBA" id="ARBA00012180"/>
    </source>
</evidence>
<dbReference type="EMBL" id="JAMKFB020000189">
    <property type="protein sequence ID" value="KAL0152709.1"/>
    <property type="molecule type" value="Genomic_DNA"/>
</dbReference>
<dbReference type="InterPro" id="IPR043502">
    <property type="entry name" value="DNA/RNA_pol_sf"/>
</dbReference>
<dbReference type="Pfam" id="PF00078">
    <property type="entry name" value="RVT_1"/>
    <property type="match status" value="1"/>
</dbReference>
<dbReference type="Proteomes" id="UP001529510">
    <property type="component" value="Unassembled WGS sequence"/>
</dbReference>
<dbReference type="EC" id="3.1.26.4" evidence="2"/>
<dbReference type="InterPro" id="IPR043128">
    <property type="entry name" value="Rev_trsase/Diguanyl_cyclase"/>
</dbReference>
<feature type="compositionally biased region" description="Polar residues" evidence="3">
    <location>
        <begin position="663"/>
        <end position="673"/>
    </location>
</feature>
<reference evidence="5 6" key="1">
    <citation type="submission" date="2024-05" db="EMBL/GenBank/DDBJ databases">
        <title>Genome sequencing and assembly of Indian major carp, Cirrhinus mrigala (Hamilton, 1822).</title>
        <authorList>
            <person name="Mohindra V."/>
            <person name="Chowdhury L.M."/>
            <person name="Lal K."/>
            <person name="Jena J.K."/>
        </authorList>
    </citation>
    <scope>NUCLEOTIDE SEQUENCE [LARGE SCALE GENOMIC DNA]</scope>
    <source>
        <strain evidence="5">CM1030</strain>
        <tissue evidence="5">Blood</tissue>
    </source>
</reference>
<evidence type="ECO:0000256" key="1">
    <source>
        <dbReference type="ARBA" id="ARBA00010879"/>
    </source>
</evidence>
<sequence>MPFVDSSCPHCERMSMAVLRLRLSCWKRLPSVPSRPGASGSTSSAATLVRKKCNLSVTVRNAPTGQAPRKSDSSRRPVELLKDGAGSSRGKPCVSFGAPEEDRMSIVASEEGLTPDEVEEIRRVAPLPNGAARGYTDVPQVERAVAVHLCPQNAATWKNRPRLPSKACKLSSALAAKAYSAAGQAASAVHAMAILQVHQAQALKQLHEGRPDKGVLQELRTATDFALRATKVTARSLGQVMATMVVQECHLWLKLAQMADADKVRFLEAPVSQASLFGDTVQDFAQQFSAVQKQTEESSTPQRGRRAGRGKGRSPLLRHRPQQEQPTSRRSDPETGDPEMEEIALRGTSTSAPPGILAAATDFRVSGTHPFSKRANFSISGSFSPDSSSERRSASSDSDSGFKRKKTKKPGTEDVCYSLQPGSSVGCNASHAQSSSSPWLPHRRCVSPSVGPTSTQVGGVIAAQPFKLVDPDGPTRLHDSVHEASAQVQGHLVHICPFGHRCLCPACGDCGPSSEGHIEPVPPAEMKLGFYSPYFIIPKKNDGLRPILDLRVLNRSPCKMPFKMLTPKRIISCIWHQDWFTAINLKDAYFHVSILPRHRPFLRFAFEGRAYQYKVLPFGLALSPQNQTRGGWSRPTLRARHPHSRRLADSSSLTRSVVRAQGSGASAPQSFGASGQLGEEQALPRAEHLFSRDGAGFSQHDGTPQGRARAVSAQLSEPIQTQHGGPSKHFSEAPGAYGSCSRGHAAQLASYETTSAEMGMAPWHISGRRYPGVSPPFQPMAGVPLGQVRRHVIVNTDASRTGWGAVCNGQAASDPEQDLDCSGTSTASSCWPCFLRFVGSADAARGTCVSPHGQHGDGRLYQSPRGFAFLSHVATRPPSPLESQVAQIATCRSHSRRAESCSRCAFTSAYSLWRMATPSPSGPVYLEPIQGNSDRSVCLSRIHPLPVVLFPDRGSTRHGCPGTPLAPGSNQVRLSPSEPPGTNLVQDQGERGAGLAGCTLLAHPDLVPRTHAPRDSPSLEDSPEEGPSFSGDGHYLAPVPRSVEASRVASGRPSPGCDRYYHSG</sequence>
<dbReference type="PANTHER" id="PTHR33050">
    <property type="entry name" value="REVERSE TRANSCRIPTASE DOMAIN-CONTAINING PROTEIN"/>
    <property type="match status" value="1"/>
</dbReference>
<evidence type="ECO:0000313" key="5">
    <source>
        <dbReference type="EMBL" id="KAL0152709.1"/>
    </source>
</evidence>
<evidence type="ECO:0000256" key="3">
    <source>
        <dbReference type="SAM" id="MobiDB-lite"/>
    </source>
</evidence>
<feature type="region of interest" description="Disordered" evidence="3">
    <location>
        <begin position="369"/>
        <end position="414"/>
    </location>
</feature>
<feature type="region of interest" description="Disordered" evidence="3">
    <location>
        <begin position="1007"/>
        <end position="1064"/>
    </location>
</feature>
<feature type="compositionally biased region" description="Low complexity" evidence="3">
    <location>
        <begin position="378"/>
        <end position="387"/>
    </location>
</feature>
<feature type="region of interest" description="Disordered" evidence="3">
    <location>
        <begin position="958"/>
        <end position="989"/>
    </location>
</feature>